<evidence type="ECO:0000259" key="5">
    <source>
        <dbReference type="Pfam" id="PF00370"/>
    </source>
</evidence>
<dbReference type="SUPFAM" id="SSF53067">
    <property type="entry name" value="Actin-like ATPase domain"/>
    <property type="match status" value="2"/>
</dbReference>
<accession>A0A345XJ29</accession>
<dbReference type="Pfam" id="PF02782">
    <property type="entry name" value="FGGY_C"/>
    <property type="match status" value="1"/>
</dbReference>
<dbReference type="PANTHER" id="PTHR43095">
    <property type="entry name" value="SUGAR KINASE"/>
    <property type="match status" value="1"/>
</dbReference>
<dbReference type="InterPro" id="IPR050406">
    <property type="entry name" value="FGGY_Carb_Kinase"/>
</dbReference>
<name>A0A345XJ29_9ACTN</name>
<evidence type="ECO:0000259" key="6">
    <source>
        <dbReference type="Pfam" id="PF02782"/>
    </source>
</evidence>
<dbReference type="Proteomes" id="UP000254425">
    <property type="component" value="Chromosome"/>
</dbReference>
<keyword evidence="8" id="KW-1185">Reference proteome</keyword>
<dbReference type="InterPro" id="IPR000577">
    <property type="entry name" value="Carb_kinase_FGGY"/>
</dbReference>
<dbReference type="Pfam" id="PF00370">
    <property type="entry name" value="FGGY_N"/>
    <property type="match status" value="1"/>
</dbReference>
<dbReference type="AlphaFoldDB" id="A0A345XJ29"/>
<proteinExistence type="inferred from homology"/>
<sequence length="499" mass="50446">MSVRRESSVGQPEAGGAALAGVDVGTTRTKAVVCAADGTVLGAAVRPTPLGEQDAAALAAAALGALAEAVAASGRSPEAVGLTGMAETGVPLDADGRQTGPLLAWSDPRGADQAARLARTAGASALHATTGVRPSAKATLARWCWLAERHPDALRRMHVWSGAADLVGHALTGHVATDATFAQRTMAYDVHGRRWDPGLTALAGLSPRRLPPVRAPGEPVGPVSAAGAARVPGLRTGVPVTVAGHDHLVGAWAAGVRTAGAVADSMGTAEAVFTLSTAAPDAARALAEGMGYGRHADGRHWYVMAGSGSCGALVEWYADLLGLPGGAERIRRFGALLDTAGTGPTGLVVEPYLNGRAAPAPDPRRRVAVHGLGPDDGPARLALAVVEGTAYQARWMAETQAALNGAAPREVTLLGGPVAQPRWPRVKAAVTRWPTRLLTEPRAPALGAALLAGTAAGLPVPPPLGTVAGAPGESEDAAAYDVVYRGEFLPRVARGDGPG</sequence>
<evidence type="ECO:0000313" key="7">
    <source>
        <dbReference type="EMBL" id="AXK31645.1"/>
    </source>
</evidence>
<dbReference type="GO" id="GO:0042732">
    <property type="term" value="P:D-xylose metabolic process"/>
    <property type="evidence" value="ECO:0007669"/>
    <property type="project" value="UniProtKB-KW"/>
</dbReference>
<keyword evidence="2" id="KW-0119">Carbohydrate metabolism</keyword>
<dbReference type="InterPro" id="IPR043129">
    <property type="entry name" value="ATPase_NBD"/>
</dbReference>
<keyword evidence="4 7" id="KW-0418">Kinase</keyword>
<organism evidence="7 8">
    <name type="scientific">Streptomyces armeniacus</name>
    <dbReference type="NCBI Taxonomy" id="83291"/>
    <lineage>
        <taxon>Bacteria</taxon>
        <taxon>Bacillati</taxon>
        <taxon>Actinomycetota</taxon>
        <taxon>Actinomycetes</taxon>
        <taxon>Kitasatosporales</taxon>
        <taxon>Streptomycetaceae</taxon>
        <taxon>Streptomyces</taxon>
    </lineage>
</organism>
<reference evidence="7 8" key="1">
    <citation type="submission" date="2018-07" db="EMBL/GenBank/DDBJ databases">
        <title>Draft genome of the type strain Streptomyces armeniacus ATCC 15676.</title>
        <authorList>
            <person name="Labana P."/>
            <person name="Gosse J.T."/>
            <person name="Boddy C.N."/>
        </authorList>
    </citation>
    <scope>NUCLEOTIDE SEQUENCE [LARGE SCALE GENOMIC DNA]</scope>
    <source>
        <strain evidence="7 8">ATCC 15676</strain>
    </source>
</reference>
<keyword evidence="3" id="KW-0808">Transferase</keyword>
<dbReference type="InterPro" id="IPR018485">
    <property type="entry name" value="FGGY_C"/>
</dbReference>
<protein>
    <submittedName>
        <fullName evidence="7">Carbohydrate kinase</fullName>
    </submittedName>
</protein>
<dbReference type="EMBL" id="CP031320">
    <property type="protein sequence ID" value="AXK31645.1"/>
    <property type="molecule type" value="Genomic_DNA"/>
</dbReference>
<dbReference type="Gene3D" id="3.30.420.40">
    <property type="match status" value="2"/>
</dbReference>
<evidence type="ECO:0000256" key="3">
    <source>
        <dbReference type="ARBA" id="ARBA00022679"/>
    </source>
</evidence>
<feature type="domain" description="Carbohydrate kinase FGGY N-terminal" evidence="5">
    <location>
        <begin position="20"/>
        <end position="251"/>
    </location>
</feature>
<keyword evidence="2" id="KW-0859">Xylose metabolism</keyword>
<dbReference type="CDD" id="cd07773">
    <property type="entry name" value="ASKHA_NBD_FGGY_FK"/>
    <property type="match status" value="1"/>
</dbReference>
<feature type="domain" description="Carbohydrate kinase FGGY C-terminal" evidence="6">
    <location>
        <begin position="265"/>
        <end position="456"/>
    </location>
</feature>
<gene>
    <name evidence="7" type="ORF">DVA86_02275</name>
</gene>
<dbReference type="GO" id="GO:0016301">
    <property type="term" value="F:kinase activity"/>
    <property type="evidence" value="ECO:0007669"/>
    <property type="project" value="UniProtKB-KW"/>
</dbReference>
<dbReference type="PIRSF" id="PIRSF000538">
    <property type="entry name" value="GlpK"/>
    <property type="match status" value="1"/>
</dbReference>
<dbReference type="PANTHER" id="PTHR43095:SF5">
    <property type="entry name" value="XYLULOSE KINASE"/>
    <property type="match status" value="1"/>
</dbReference>
<evidence type="ECO:0000313" key="8">
    <source>
        <dbReference type="Proteomes" id="UP000254425"/>
    </source>
</evidence>
<evidence type="ECO:0000256" key="1">
    <source>
        <dbReference type="ARBA" id="ARBA00009156"/>
    </source>
</evidence>
<comment type="similarity">
    <text evidence="1">Belongs to the FGGY kinase family.</text>
</comment>
<evidence type="ECO:0000256" key="2">
    <source>
        <dbReference type="ARBA" id="ARBA00022629"/>
    </source>
</evidence>
<evidence type="ECO:0000256" key="4">
    <source>
        <dbReference type="ARBA" id="ARBA00022777"/>
    </source>
</evidence>
<dbReference type="RefSeq" id="WP_208875311.1">
    <property type="nucleotide sequence ID" value="NZ_CP031320.1"/>
</dbReference>
<dbReference type="InterPro" id="IPR018484">
    <property type="entry name" value="FGGY_N"/>
</dbReference>
<dbReference type="KEGG" id="sarm:DVA86_02275"/>